<gene>
    <name evidence="2" type="ORF">AQUSIP_19400</name>
</gene>
<dbReference type="EMBL" id="LR699119">
    <property type="protein sequence ID" value="VVC76617.1"/>
    <property type="molecule type" value="Genomic_DNA"/>
</dbReference>
<feature type="signal peptide" evidence="1">
    <location>
        <begin position="1"/>
        <end position="19"/>
    </location>
</feature>
<name>A0A5E4PJL0_9COXI</name>
<evidence type="ECO:0000313" key="2">
    <source>
        <dbReference type="EMBL" id="VVC76617.1"/>
    </source>
</evidence>
<sequence>MKFRHIIGLLILITSAAAATPVIQISESAYAIHGRLASELRAQMNAFGPMESGRHFDAYTHWNVKWHFRYQEENRICRITQVTVSADIQSAFPQWADYSLADKVLQNQWNQYTQRLRMHEKNHSANGADAAVEVENKLISLPPLRDCQQLETLANNQAQQILSKYNARDRQYDIVTMHGQTEGVIFP</sequence>
<keyword evidence="1" id="KW-0732">Signal</keyword>
<keyword evidence="3" id="KW-1185">Reference proteome</keyword>
<proteinExistence type="predicted"/>
<reference evidence="2 3" key="1">
    <citation type="submission" date="2019-08" db="EMBL/GenBank/DDBJ databases">
        <authorList>
            <person name="Guy L."/>
        </authorList>
    </citation>
    <scope>NUCLEOTIDE SEQUENCE [LARGE SCALE GENOMIC DNA]</scope>
    <source>
        <strain evidence="2 3">SGT-108</strain>
    </source>
</reference>
<dbReference type="Proteomes" id="UP000324194">
    <property type="component" value="Chromosome 1"/>
</dbReference>
<dbReference type="RefSeq" id="WP_148339925.1">
    <property type="nucleotide sequence ID" value="NZ_LR699119.1"/>
</dbReference>
<dbReference type="KEGG" id="asip:AQUSIP_19400"/>
<dbReference type="InterPro" id="IPR010321">
    <property type="entry name" value="DUF922"/>
</dbReference>
<dbReference type="AlphaFoldDB" id="A0A5E4PJL0"/>
<feature type="chain" id="PRO_5022968373" description="DUF922 domain-containing protein" evidence="1">
    <location>
        <begin position="20"/>
        <end position="187"/>
    </location>
</feature>
<evidence type="ECO:0008006" key="4">
    <source>
        <dbReference type="Google" id="ProtNLM"/>
    </source>
</evidence>
<evidence type="ECO:0000256" key="1">
    <source>
        <dbReference type="SAM" id="SignalP"/>
    </source>
</evidence>
<evidence type="ECO:0000313" key="3">
    <source>
        <dbReference type="Proteomes" id="UP000324194"/>
    </source>
</evidence>
<protein>
    <recommendedName>
        <fullName evidence="4">DUF922 domain-containing protein</fullName>
    </recommendedName>
</protein>
<dbReference type="OrthoDB" id="532520at2"/>
<organism evidence="2 3">
    <name type="scientific">Aquicella siphonis</name>
    <dbReference type="NCBI Taxonomy" id="254247"/>
    <lineage>
        <taxon>Bacteria</taxon>
        <taxon>Pseudomonadati</taxon>
        <taxon>Pseudomonadota</taxon>
        <taxon>Gammaproteobacteria</taxon>
        <taxon>Legionellales</taxon>
        <taxon>Coxiellaceae</taxon>
        <taxon>Aquicella</taxon>
    </lineage>
</organism>
<accession>A0A5E4PJL0</accession>
<dbReference type="Pfam" id="PF06037">
    <property type="entry name" value="DUF922"/>
    <property type="match status" value="1"/>
</dbReference>